<keyword evidence="3 9" id="KW-0808">Transferase</keyword>
<feature type="domain" description="4'-phosphopantetheinyl transferase" evidence="7">
    <location>
        <begin position="103"/>
        <end position="205"/>
    </location>
</feature>
<comment type="similarity">
    <text evidence="2">Belongs to the P-Pant transferase superfamily. Gsp/Sfp/HetI/AcpT family.</text>
</comment>
<dbReference type="PANTHER" id="PTHR12215">
    <property type="entry name" value="PHOSPHOPANTETHEINE TRANSFERASE"/>
    <property type="match status" value="1"/>
</dbReference>
<dbReference type="GO" id="GO:0016740">
    <property type="term" value="F:transferase activity"/>
    <property type="evidence" value="ECO:0007669"/>
    <property type="project" value="UniProtKB-KW"/>
</dbReference>
<dbReference type="PANTHER" id="PTHR12215:SF10">
    <property type="entry name" value="L-AMINOADIPATE-SEMIALDEHYDE DEHYDROGENASE-PHOSPHOPANTETHEINYL TRANSFERASE"/>
    <property type="match status" value="1"/>
</dbReference>
<dbReference type="InterPro" id="IPR008278">
    <property type="entry name" value="4-PPantetheinyl_Trfase_dom"/>
</dbReference>
<dbReference type="RefSeq" id="WP_375352648.1">
    <property type="nucleotide sequence ID" value="NZ_JBHHMI010000001.1"/>
</dbReference>
<keyword evidence="5" id="KW-0460">Magnesium</keyword>
<sequence length="231" mass="26692">MNIGAIRLSSPISDSDFQQAYARADLSRQRKIDAYLHREDKERSLVGDMLTRLMLFRQFGYVSLKVPFTADRFGKPYLESQSGIHFNISHAGDWIVSAVDSSPIGIDVERIRSIDMAVANHYFSDAEQERLKAVPPENKLSYFFDLWTLKESYIKAIGKGLNEPLRLFTIDLSVNEIKLISTKKKDAAWKFRQYEIDRAYKLSICAANDSFPNQVTEVVWDELLTFYMEER</sequence>
<protein>
    <submittedName>
        <fullName evidence="9">4'-phosphopantetheinyl transferase family protein</fullName>
    </submittedName>
</protein>
<dbReference type="EMBL" id="JBHHMI010000001">
    <property type="protein sequence ID" value="MFB5265364.1"/>
    <property type="molecule type" value="Genomic_DNA"/>
</dbReference>
<evidence type="ECO:0000259" key="7">
    <source>
        <dbReference type="Pfam" id="PF01648"/>
    </source>
</evidence>
<dbReference type="InterPro" id="IPR055066">
    <property type="entry name" value="AASDHPPT_N"/>
</dbReference>
<organism evidence="9 10">
    <name type="scientific">Paenibacillus enshidis</name>
    <dbReference type="NCBI Taxonomy" id="1458439"/>
    <lineage>
        <taxon>Bacteria</taxon>
        <taxon>Bacillati</taxon>
        <taxon>Bacillota</taxon>
        <taxon>Bacilli</taxon>
        <taxon>Bacillales</taxon>
        <taxon>Paenibacillaceae</taxon>
        <taxon>Paenibacillus</taxon>
    </lineage>
</organism>
<gene>
    <name evidence="9" type="ORF">ACE41H_00985</name>
</gene>
<evidence type="ECO:0000313" key="10">
    <source>
        <dbReference type="Proteomes" id="UP001580346"/>
    </source>
</evidence>
<name>A0ABV5AMH6_9BACL</name>
<evidence type="ECO:0000256" key="1">
    <source>
        <dbReference type="ARBA" id="ARBA00001946"/>
    </source>
</evidence>
<dbReference type="Pfam" id="PF22624">
    <property type="entry name" value="AASDHPPT_N"/>
    <property type="match status" value="1"/>
</dbReference>
<evidence type="ECO:0000259" key="8">
    <source>
        <dbReference type="Pfam" id="PF22624"/>
    </source>
</evidence>
<dbReference type="Pfam" id="PF01648">
    <property type="entry name" value="ACPS"/>
    <property type="match status" value="1"/>
</dbReference>
<evidence type="ECO:0000256" key="5">
    <source>
        <dbReference type="ARBA" id="ARBA00022842"/>
    </source>
</evidence>
<dbReference type="Proteomes" id="UP001580346">
    <property type="component" value="Unassembled WGS sequence"/>
</dbReference>
<dbReference type="SUPFAM" id="SSF56214">
    <property type="entry name" value="4'-phosphopantetheinyl transferase"/>
    <property type="match status" value="2"/>
</dbReference>
<feature type="domain" description="4'-phosphopantetheinyl transferase N-terminal" evidence="8">
    <location>
        <begin position="13"/>
        <end position="99"/>
    </location>
</feature>
<proteinExistence type="inferred from homology"/>
<dbReference type="Gene3D" id="3.90.470.20">
    <property type="entry name" value="4'-phosphopantetheinyl transferase domain"/>
    <property type="match status" value="2"/>
</dbReference>
<reference evidence="9 10" key="1">
    <citation type="submission" date="2024-09" db="EMBL/GenBank/DDBJ databases">
        <title>Paenibacillus zeirhizospherea sp. nov., isolated from surface of the maize (Zea mays) roots in a horticulture field, Hungary.</title>
        <authorList>
            <person name="Marton D."/>
            <person name="Farkas M."/>
            <person name="Bedics A."/>
            <person name="Toth E."/>
            <person name="Tancsics A."/>
            <person name="Boka K."/>
            <person name="Maroti G."/>
            <person name="Kriszt B."/>
            <person name="Cserhati M."/>
        </authorList>
    </citation>
    <scope>NUCLEOTIDE SEQUENCE [LARGE SCALE GENOMIC DNA]</scope>
    <source>
        <strain evidence="9 10">KCTC 33519</strain>
    </source>
</reference>
<dbReference type="NCBIfam" id="TIGR00556">
    <property type="entry name" value="pantethn_trn"/>
    <property type="match status" value="1"/>
</dbReference>
<evidence type="ECO:0000256" key="2">
    <source>
        <dbReference type="ARBA" id="ARBA00010990"/>
    </source>
</evidence>
<keyword evidence="4" id="KW-0479">Metal-binding</keyword>
<evidence type="ECO:0000256" key="3">
    <source>
        <dbReference type="ARBA" id="ARBA00022679"/>
    </source>
</evidence>
<accession>A0ABV5AMH6</accession>
<dbReference type="InterPro" id="IPR004568">
    <property type="entry name" value="Ppantetheine-prot_Trfase_dom"/>
</dbReference>
<dbReference type="InterPro" id="IPR050559">
    <property type="entry name" value="P-Pant_transferase_sf"/>
</dbReference>
<comment type="caution">
    <text evidence="9">The sequence shown here is derived from an EMBL/GenBank/DDBJ whole genome shotgun (WGS) entry which is preliminary data.</text>
</comment>
<keyword evidence="10" id="KW-1185">Reference proteome</keyword>
<evidence type="ECO:0000256" key="4">
    <source>
        <dbReference type="ARBA" id="ARBA00022723"/>
    </source>
</evidence>
<comment type="cofactor">
    <cofactor evidence="1">
        <name>Mg(2+)</name>
        <dbReference type="ChEBI" id="CHEBI:18420"/>
    </cofactor>
</comment>
<evidence type="ECO:0000313" key="9">
    <source>
        <dbReference type="EMBL" id="MFB5265364.1"/>
    </source>
</evidence>
<dbReference type="InterPro" id="IPR037143">
    <property type="entry name" value="4-PPantetheinyl_Trfase_dom_sf"/>
</dbReference>
<keyword evidence="6" id="KW-0045">Antibiotic biosynthesis</keyword>
<evidence type="ECO:0000256" key="6">
    <source>
        <dbReference type="ARBA" id="ARBA00023194"/>
    </source>
</evidence>